<feature type="coiled-coil region" evidence="4">
    <location>
        <begin position="61"/>
        <end position="177"/>
    </location>
</feature>
<feature type="transmembrane region" description="Helical" evidence="5">
    <location>
        <begin position="6"/>
        <end position="23"/>
    </location>
</feature>
<evidence type="ECO:0000259" key="6">
    <source>
        <dbReference type="PROSITE" id="PS50111"/>
    </source>
</evidence>
<dbReference type="Proteomes" id="UP001322744">
    <property type="component" value="Chromosome"/>
</dbReference>
<dbReference type="PROSITE" id="PS50111">
    <property type="entry name" value="CHEMOTAXIS_TRANSDUC_2"/>
    <property type="match status" value="1"/>
</dbReference>
<evidence type="ECO:0000256" key="3">
    <source>
        <dbReference type="PROSITE-ProRule" id="PRU00284"/>
    </source>
</evidence>
<evidence type="ECO:0000256" key="2">
    <source>
        <dbReference type="ARBA" id="ARBA00029447"/>
    </source>
</evidence>
<sequence>MNWYIYIIFILMLLIISEILLLIKKSIEIKKIMKFLISGELTKGIPQKIVDAYRSRLDLIEKHLKDEISKLKSENQYLKGEIVKSKRTSEIQINELTEQLRTIFDSVKELTEAFKIVVDEINEVLVKNLEDMTQRSNKVEDDIRKGMEQVSKSVEDINILLNQMQELSEDVVNLSTHVENMSKVIQIVSDIVKEIYFISLNAQIEANKVRDSVAFGLLASEMRKLADSGKQSLKEVNKTISNIVEDIYTNSIRIDTFIDTFVDKVKDLKNRTHEITDNFDAVQKLISSVQNYQNQLSEQVKQHFAGIQEIVGVLDNIYNKGVQILERILQR</sequence>
<keyword evidence="5" id="KW-0472">Membrane</keyword>
<organism evidence="7 8">
    <name type="scientific">Anaerocellum danielii</name>
    <dbReference type="NCBI Taxonomy" id="1387557"/>
    <lineage>
        <taxon>Bacteria</taxon>
        <taxon>Bacillati</taxon>
        <taxon>Bacillota</taxon>
        <taxon>Bacillota incertae sedis</taxon>
        <taxon>Caldicellulosiruptorales</taxon>
        <taxon>Caldicellulosiruptoraceae</taxon>
        <taxon>Anaerocellum</taxon>
    </lineage>
</organism>
<protein>
    <submittedName>
        <fullName evidence="7">Methyl-accepting chemotaxis protein</fullName>
    </submittedName>
</protein>
<feature type="domain" description="Methyl-accepting transducer" evidence="6">
    <location>
        <begin position="125"/>
        <end position="318"/>
    </location>
</feature>
<gene>
    <name evidence="7" type="ORF">SOJ16_000557</name>
</gene>
<dbReference type="Pfam" id="PF00015">
    <property type="entry name" value="MCPsignal"/>
    <property type="match status" value="1"/>
</dbReference>
<accession>A0ABZ0U108</accession>
<dbReference type="EMBL" id="CP139957">
    <property type="protein sequence ID" value="WPX09355.1"/>
    <property type="molecule type" value="Genomic_DNA"/>
</dbReference>
<dbReference type="PANTHER" id="PTHR43531">
    <property type="entry name" value="PROTEIN ICFG"/>
    <property type="match status" value="1"/>
</dbReference>
<keyword evidence="8" id="KW-1185">Reference proteome</keyword>
<dbReference type="InterPro" id="IPR004089">
    <property type="entry name" value="MCPsignal_dom"/>
</dbReference>
<keyword evidence="5" id="KW-0812">Transmembrane</keyword>
<dbReference type="PANTHER" id="PTHR43531:SF11">
    <property type="entry name" value="METHYL-ACCEPTING CHEMOTAXIS PROTEIN 3"/>
    <property type="match status" value="1"/>
</dbReference>
<evidence type="ECO:0000256" key="5">
    <source>
        <dbReference type="SAM" id="Phobius"/>
    </source>
</evidence>
<keyword evidence="5" id="KW-1133">Transmembrane helix</keyword>
<dbReference type="Gene3D" id="1.10.287.950">
    <property type="entry name" value="Methyl-accepting chemotaxis protein"/>
    <property type="match status" value="1"/>
</dbReference>
<dbReference type="SUPFAM" id="SSF58104">
    <property type="entry name" value="Methyl-accepting chemotaxis protein (MCP) signaling domain"/>
    <property type="match status" value="1"/>
</dbReference>
<proteinExistence type="inferred from homology"/>
<evidence type="ECO:0000313" key="7">
    <source>
        <dbReference type="EMBL" id="WPX09355.1"/>
    </source>
</evidence>
<reference evidence="7 8" key="1">
    <citation type="submission" date="2023-12" db="EMBL/GenBank/DDBJ databases">
        <authorList>
            <person name="Manesh M.J.H."/>
            <person name="Bing R.G."/>
            <person name="Willard D.J."/>
            <person name="Kelly R.M."/>
        </authorList>
    </citation>
    <scope>NUCLEOTIDE SEQUENCE [LARGE SCALE GENOMIC DNA]</scope>
    <source>
        <strain evidence="7 8">DSM 8977</strain>
    </source>
</reference>
<evidence type="ECO:0000256" key="4">
    <source>
        <dbReference type="SAM" id="Coils"/>
    </source>
</evidence>
<dbReference type="RefSeq" id="WP_045174027.1">
    <property type="nucleotide sequence ID" value="NZ_CP139957.1"/>
</dbReference>
<keyword evidence="1" id="KW-0145">Chemotaxis</keyword>
<keyword evidence="4" id="KW-0175">Coiled coil</keyword>
<keyword evidence="3" id="KW-0807">Transducer</keyword>
<evidence type="ECO:0000256" key="1">
    <source>
        <dbReference type="ARBA" id="ARBA00022500"/>
    </source>
</evidence>
<name>A0ABZ0U108_9FIRM</name>
<evidence type="ECO:0000313" key="8">
    <source>
        <dbReference type="Proteomes" id="UP001322744"/>
    </source>
</evidence>
<dbReference type="InterPro" id="IPR051310">
    <property type="entry name" value="MCP_chemotaxis"/>
</dbReference>
<comment type="similarity">
    <text evidence="2">Belongs to the methyl-accepting chemotaxis (MCP) protein family.</text>
</comment>